<keyword evidence="3" id="KW-1185">Reference proteome</keyword>
<organism evidence="2 3">
    <name type="scientific">Pleuronectes platessa</name>
    <name type="common">European plaice</name>
    <dbReference type="NCBI Taxonomy" id="8262"/>
    <lineage>
        <taxon>Eukaryota</taxon>
        <taxon>Metazoa</taxon>
        <taxon>Chordata</taxon>
        <taxon>Craniata</taxon>
        <taxon>Vertebrata</taxon>
        <taxon>Euteleostomi</taxon>
        <taxon>Actinopterygii</taxon>
        <taxon>Neopterygii</taxon>
        <taxon>Teleostei</taxon>
        <taxon>Neoteleostei</taxon>
        <taxon>Acanthomorphata</taxon>
        <taxon>Carangaria</taxon>
        <taxon>Pleuronectiformes</taxon>
        <taxon>Pleuronectoidei</taxon>
        <taxon>Pleuronectidae</taxon>
        <taxon>Pleuronectes</taxon>
    </lineage>
</organism>
<comment type="caution">
    <text evidence="2">The sequence shown here is derived from an EMBL/GenBank/DDBJ whole genome shotgun (WGS) entry which is preliminary data.</text>
</comment>
<proteinExistence type="predicted"/>
<dbReference type="AlphaFoldDB" id="A0A9N7VTH2"/>
<dbReference type="Proteomes" id="UP001153269">
    <property type="component" value="Unassembled WGS sequence"/>
</dbReference>
<dbReference type="EMBL" id="CADEAL010004232">
    <property type="protein sequence ID" value="CAB1454928.1"/>
    <property type="molecule type" value="Genomic_DNA"/>
</dbReference>
<sequence length="136" mass="14030">MEVSKSAREGISRSRAAPEETTASCVLQLLVLDRVHVTPAILCDALLVIDAAVSSHVPVEPQAASPGAVMVTLTDISTNVPPPPVTPVSLEPPPGPAESSAVRRGGASAVERRQEDGSALDCVSVVLRGAPLTFLF</sequence>
<feature type="region of interest" description="Disordered" evidence="1">
    <location>
        <begin position="80"/>
        <end position="113"/>
    </location>
</feature>
<gene>
    <name evidence="2" type="ORF">PLEPLA_LOCUS42695</name>
</gene>
<evidence type="ECO:0000313" key="3">
    <source>
        <dbReference type="Proteomes" id="UP001153269"/>
    </source>
</evidence>
<protein>
    <submittedName>
        <fullName evidence="2">Uncharacterized protein</fullName>
    </submittedName>
</protein>
<reference evidence="2" key="1">
    <citation type="submission" date="2020-03" db="EMBL/GenBank/DDBJ databases">
        <authorList>
            <person name="Weist P."/>
        </authorList>
    </citation>
    <scope>NUCLEOTIDE SEQUENCE</scope>
</reference>
<feature type="compositionally biased region" description="Pro residues" evidence="1">
    <location>
        <begin position="80"/>
        <end position="96"/>
    </location>
</feature>
<evidence type="ECO:0000256" key="1">
    <source>
        <dbReference type="SAM" id="MobiDB-lite"/>
    </source>
</evidence>
<evidence type="ECO:0000313" key="2">
    <source>
        <dbReference type="EMBL" id="CAB1454928.1"/>
    </source>
</evidence>
<name>A0A9N7VTH2_PLEPL</name>
<accession>A0A9N7VTH2</accession>